<accession>A0A829WYJ8</accession>
<name>A0A829WYJ8_GLUOY</name>
<gene>
    <name evidence="1" type="ORF">NBRC3293_2348</name>
</gene>
<dbReference type="Pfam" id="PF11041">
    <property type="entry name" value="Phage_Wedge1"/>
    <property type="match status" value="1"/>
</dbReference>
<evidence type="ECO:0008006" key="3">
    <source>
        <dbReference type="Google" id="ProtNLM"/>
    </source>
</evidence>
<organism evidence="1 2">
    <name type="scientific">Gluconobacter oxydans NBRC 3293</name>
    <dbReference type="NCBI Taxonomy" id="1315969"/>
    <lineage>
        <taxon>Bacteria</taxon>
        <taxon>Pseudomonadati</taxon>
        <taxon>Pseudomonadota</taxon>
        <taxon>Alphaproteobacteria</taxon>
        <taxon>Acetobacterales</taxon>
        <taxon>Acetobacteraceae</taxon>
        <taxon>Gluconobacter</taxon>
    </lineage>
</organism>
<reference evidence="1 2" key="1">
    <citation type="submission" date="2013-04" db="EMBL/GenBank/DDBJ databases">
        <title>Gluconobacter oxydans NBRC 3293 whole genome sequence.</title>
        <authorList>
            <person name="Matsutani M."/>
            <person name="Yakushi T."/>
            <person name="Matsushita K."/>
        </authorList>
    </citation>
    <scope>NUCLEOTIDE SEQUENCE [LARGE SCALE GENOMIC DNA]</scope>
    <source>
        <strain evidence="1 2">NBRC 3293</strain>
    </source>
</reference>
<proteinExistence type="predicted"/>
<protein>
    <recommendedName>
        <fullName evidence="3">Bacteriophage protein</fullName>
    </recommendedName>
</protein>
<evidence type="ECO:0000313" key="2">
    <source>
        <dbReference type="Proteomes" id="UP000484858"/>
    </source>
</evidence>
<dbReference type="Proteomes" id="UP000484858">
    <property type="component" value="Unassembled WGS sequence"/>
</dbReference>
<dbReference type="InterPro" id="IPR021283">
    <property type="entry name" value="Phage_Wedge1"/>
</dbReference>
<comment type="caution">
    <text evidence="1">The sequence shown here is derived from an EMBL/GenBank/DDBJ whole genome shotgun (WGS) entry which is preliminary data.</text>
</comment>
<evidence type="ECO:0000313" key="1">
    <source>
        <dbReference type="EMBL" id="GEM17851.1"/>
    </source>
</evidence>
<dbReference type="AlphaFoldDB" id="A0A829WYJ8"/>
<dbReference type="RefSeq" id="WP_172493301.1">
    <property type="nucleotide sequence ID" value="NZ_BARJ01000012.1"/>
</dbReference>
<dbReference type="EMBL" id="BARJ01000012">
    <property type="protein sequence ID" value="GEM17851.1"/>
    <property type="molecule type" value="Genomic_DNA"/>
</dbReference>
<sequence>MLNVEATIQAQFANSPSLGTIIEGFNQAIDPSALIDDWYENVWNPQTATGWGLDVWGRIVGVSRILQVSTTDYFGFSQGVPGAQTFGSGVFYNGGAVTSNYILSDDAFRRLIFAKAAANIWDGTIPSLNAILMSLFADRGLCYVSDNENMTMTFVFEFSPSPVDVSIIASGILPRPSGVGTTYIFTPYIDKNTDFGGDIL</sequence>